<keyword evidence="2" id="KW-1185">Reference proteome</keyword>
<name>A0ABX6TL10_9SPHI</name>
<sequence length="114" mass="11675">MAQATITGCVVPLGQQVYTQTNNGILFDGSPSVDLSGECYSSSTAGTPCTICMNGLNPGGNCPPGSGNPTGGTIQTFTILDCALDNSLSLLILCLGGLSFHFLRKKNLSLYAAP</sequence>
<reference evidence="1 2" key="1">
    <citation type="submission" date="2020-09" db="EMBL/GenBank/DDBJ databases">
        <title>Pedobacter sp. SW-16 isolated from soil near Yeocheon.</title>
        <authorList>
            <person name="Im H.S."/>
            <person name="Joung Y."/>
            <person name="Lee S.-S."/>
        </authorList>
    </citation>
    <scope>NUCLEOTIDE SEQUENCE [LARGE SCALE GENOMIC DNA]</scope>
    <source>
        <strain evidence="1 2">SW-16</strain>
    </source>
</reference>
<gene>
    <name evidence="1" type="ORF">H9N25_02520</name>
</gene>
<proteinExistence type="predicted"/>
<dbReference type="EMBL" id="CP061171">
    <property type="protein sequence ID" value="QNR85377.1"/>
    <property type="molecule type" value="Genomic_DNA"/>
</dbReference>
<organism evidence="1 2">
    <name type="scientific">Pedobacter riviphilus</name>
    <dbReference type="NCBI Taxonomy" id="2766984"/>
    <lineage>
        <taxon>Bacteria</taxon>
        <taxon>Pseudomonadati</taxon>
        <taxon>Bacteroidota</taxon>
        <taxon>Sphingobacteriia</taxon>
        <taxon>Sphingobacteriales</taxon>
        <taxon>Sphingobacteriaceae</taxon>
        <taxon>Pedobacter</taxon>
    </lineage>
</organism>
<protein>
    <submittedName>
        <fullName evidence="1">Uncharacterized protein</fullName>
    </submittedName>
</protein>
<dbReference type="RefSeq" id="WP_190327850.1">
    <property type="nucleotide sequence ID" value="NZ_CP061171.1"/>
</dbReference>
<accession>A0ABX6TL10</accession>
<evidence type="ECO:0000313" key="1">
    <source>
        <dbReference type="EMBL" id="QNR85377.1"/>
    </source>
</evidence>
<evidence type="ECO:0000313" key="2">
    <source>
        <dbReference type="Proteomes" id="UP000516439"/>
    </source>
</evidence>
<dbReference type="Proteomes" id="UP000516439">
    <property type="component" value="Chromosome"/>
</dbReference>